<dbReference type="AlphaFoldDB" id="A0A3E5EPQ0"/>
<dbReference type="GO" id="GO:0016878">
    <property type="term" value="F:acid-thiol ligase activity"/>
    <property type="evidence" value="ECO:0007669"/>
    <property type="project" value="UniProtKB-ARBA"/>
</dbReference>
<feature type="domain" description="AMP-binding enzyme C-terminal" evidence="2">
    <location>
        <begin position="477"/>
        <end position="554"/>
    </location>
</feature>
<dbReference type="InterPro" id="IPR020845">
    <property type="entry name" value="AMP-binding_CS"/>
</dbReference>
<dbReference type="InterPro" id="IPR050237">
    <property type="entry name" value="ATP-dep_AMP-bd_enzyme"/>
</dbReference>
<dbReference type="PANTHER" id="PTHR43767">
    <property type="entry name" value="LONG-CHAIN-FATTY-ACID--COA LIGASE"/>
    <property type="match status" value="1"/>
</dbReference>
<dbReference type="InterPro" id="IPR025110">
    <property type="entry name" value="AMP-bd_C"/>
</dbReference>
<organism evidence="3 4">
    <name type="scientific">Dorea formicigenerans</name>
    <dbReference type="NCBI Taxonomy" id="39486"/>
    <lineage>
        <taxon>Bacteria</taxon>
        <taxon>Bacillati</taxon>
        <taxon>Bacillota</taxon>
        <taxon>Clostridia</taxon>
        <taxon>Lachnospirales</taxon>
        <taxon>Lachnospiraceae</taxon>
        <taxon>Dorea</taxon>
    </lineage>
</organism>
<dbReference type="PANTHER" id="PTHR43767:SF1">
    <property type="entry name" value="NONRIBOSOMAL PEPTIDE SYNTHASE PES1 (EUROFUNG)-RELATED"/>
    <property type="match status" value="1"/>
</dbReference>
<keyword evidence="3" id="KW-0436">Ligase</keyword>
<name>A0A3E5EPQ0_9FIRM</name>
<dbReference type="InterPro" id="IPR000873">
    <property type="entry name" value="AMP-dep_synth/lig_dom"/>
</dbReference>
<evidence type="ECO:0000259" key="2">
    <source>
        <dbReference type="Pfam" id="PF13193"/>
    </source>
</evidence>
<reference evidence="3 4" key="1">
    <citation type="submission" date="2018-08" db="EMBL/GenBank/DDBJ databases">
        <title>A genome reference for cultivated species of the human gut microbiota.</title>
        <authorList>
            <person name="Zou Y."/>
            <person name="Xue W."/>
            <person name="Luo G."/>
        </authorList>
    </citation>
    <scope>NUCLEOTIDE SEQUENCE [LARGE SCALE GENOMIC DNA]</scope>
    <source>
        <strain evidence="3 4">OM03-2</strain>
    </source>
</reference>
<dbReference type="PROSITE" id="PS00455">
    <property type="entry name" value="AMP_BINDING"/>
    <property type="match status" value="1"/>
</dbReference>
<feature type="domain" description="AMP-dependent synthetase/ligase" evidence="1">
    <location>
        <begin position="44"/>
        <end position="418"/>
    </location>
</feature>
<accession>A0A3E5EPQ0</accession>
<dbReference type="Proteomes" id="UP000260841">
    <property type="component" value="Unassembled WGS sequence"/>
</dbReference>
<dbReference type="Pfam" id="PF00501">
    <property type="entry name" value="AMP-binding"/>
    <property type="match status" value="1"/>
</dbReference>
<dbReference type="InterPro" id="IPR045851">
    <property type="entry name" value="AMP-bd_C_sf"/>
</dbReference>
<dbReference type="EMBL" id="QSVB01000009">
    <property type="protein sequence ID" value="RGN90862.1"/>
    <property type="molecule type" value="Genomic_DNA"/>
</dbReference>
<dbReference type="Pfam" id="PF13193">
    <property type="entry name" value="AMP-binding_C"/>
    <property type="match status" value="1"/>
</dbReference>
<evidence type="ECO:0000313" key="4">
    <source>
        <dbReference type="Proteomes" id="UP000260841"/>
    </source>
</evidence>
<sequence length="570" mass="64097">MRAELTGFPSIDKLWLKYYGEEVLHRPLPEGSMYDYLTSCNVDRMDEAALNYFGKKVTHRQMQEKIDACARALIAYGVRAGDAVSLCVLAMPEAVYLLYAINKIGAIANMLVMNATEAEIHDKLAVTESKVVITVDLALEKIVQASKKTSVKHIIGVSLAESMPCVIGTLYKWKSKIKQDNCILFSEFLKAGQGKKIDCQEIKADAPAVIAYTGGTTGKAKGVLLSNRAANAIAFQYKYADKVLDFQNGERFLDIIPPFLAYGLFFGVHMALYTCLEDVICPDPAPERLPKLFTKYRPNHLSGGPLHMEAMTKDRKIQKMNLSFAKTVAYGGDGMNQEWEDEMSKFLKSYQDSYGLMKGYGMTEMAGPVCTSNHKFPVMLPFFCNNIKILDIDTGEELGYDQEGEICVSGPSMMMEYYKNPEATREIIFEENGTRWLRTGDLGHVTKEGYFRLTGRLKRILWSIGADKTPSRVYPMEIENVLSRHSAVDKCAVVGRLNGEKGYLVIAYVTLKSKDTGDNVEKELRQLCRQELKENSWPFEYHFVEKLPTTGAGKIDFRTLEKWAKNSDSF</sequence>
<proteinExistence type="predicted"/>
<dbReference type="Gene3D" id="3.40.50.12780">
    <property type="entry name" value="N-terminal domain of ligase-like"/>
    <property type="match status" value="1"/>
</dbReference>
<evidence type="ECO:0000259" key="1">
    <source>
        <dbReference type="Pfam" id="PF00501"/>
    </source>
</evidence>
<gene>
    <name evidence="3" type="ORF">DXB36_09540</name>
</gene>
<comment type="caution">
    <text evidence="3">The sequence shown here is derived from an EMBL/GenBank/DDBJ whole genome shotgun (WGS) entry which is preliminary data.</text>
</comment>
<dbReference type="InterPro" id="IPR042099">
    <property type="entry name" value="ANL_N_sf"/>
</dbReference>
<evidence type="ECO:0000313" key="3">
    <source>
        <dbReference type="EMBL" id="RGN90862.1"/>
    </source>
</evidence>
<dbReference type="Gene3D" id="3.30.300.30">
    <property type="match status" value="1"/>
</dbReference>
<protein>
    <submittedName>
        <fullName evidence="3">Long-chain fatty acid--CoA ligase</fullName>
    </submittedName>
</protein>
<dbReference type="SUPFAM" id="SSF56801">
    <property type="entry name" value="Acetyl-CoA synthetase-like"/>
    <property type="match status" value="1"/>
</dbReference>
<dbReference type="RefSeq" id="WP_117606607.1">
    <property type="nucleotide sequence ID" value="NZ_QRWS01000007.1"/>
</dbReference>